<evidence type="ECO:0000313" key="4">
    <source>
        <dbReference type="Proteomes" id="UP000317617"/>
    </source>
</evidence>
<name>A0A4Y3TK49_9PROT</name>
<protein>
    <recommendedName>
        <fullName evidence="2">EamA domain-containing protein</fullName>
    </recommendedName>
</protein>
<keyword evidence="4" id="KW-1185">Reference proteome</keyword>
<dbReference type="RefSeq" id="WP_048836668.1">
    <property type="nucleotide sequence ID" value="NZ_BJMU01000002.1"/>
</dbReference>
<dbReference type="GO" id="GO:0016020">
    <property type="term" value="C:membrane"/>
    <property type="evidence" value="ECO:0007669"/>
    <property type="project" value="InterPro"/>
</dbReference>
<feature type="transmembrane region" description="Helical" evidence="1">
    <location>
        <begin position="93"/>
        <end position="111"/>
    </location>
</feature>
<dbReference type="InterPro" id="IPR000620">
    <property type="entry name" value="EamA_dom"/>
</dbReference>
<proteinExistence type="predicted"/>
<dbReference type="OrthoDB" id="7210375at2"/>
<evidence type="ECO:0000256" key="1">
    <source>
        <dbReference type="SAM" id="Phobius"/>
    </source>
</evidence>
<accession>A0A4Y3TK49</accession>
<dbReference type="InterPro" id="IPR037185">
    <property type="entry name" value="EmrE-like"/>
</dbReference>
<dbReference type="Gene3D" id="1.10.3730.20">
    <property type="match status" value="1"/>
</dbReference>
<keyword evidence="1" id="KW-1133">Transmembrane helix</keyword>
<comment type="caution">
    <text evidence="3">The sequence shown here is derived from an EMBL/GenBank/DDBJ whole genome shotgun (WGS) entry which is preliminary data.</text>
</comment>
<dbReference type="EMBL" id="BJMU01000002">
    <property type="protein sequence ID" value="GEB82133.1"/>
    <property type="molecule type" value="Genomic_DNA"/>
</dbReference>
<organism evidence="3 4">
    <name type="scientific">Acetobacter orleanensis</name>
    <dbReference type="NCBI Taxonomy" id="104099"/>
    <lineage>
        <taxon>Bacteria</taxon>
        <taxon>Pseudomonadati</taxon>
        <taxon>Pseudomonadota</taxon>
        <taxon>Alphaproteobacteria</taxon>
        <taxon>Acetobacterales</taxon>
        <taxon>Acetobacteraceae</taxon>
        <taxon>Acetobacter</taxon>
    </lineage>
</organism>
<dbReference type="Proteomes" id="UP000317617">
    <property type="component" value="Unassembled WGS sequence"/>
</dbReference>
<feature type="domain" description="EamA" evidence="2">
    <location>
        <begin position="24"/>
        <end position="110"/>
    </location>
</feature>
<feature type="transmembrane region" description="Helical" evidence="1">
    <location>
        <begin position="68"/>
        <end position="87"/>
    </location>
</feature>
<feature type="transmembrane region" description="Helical" evidence="1">
    <location>
        <begin position="40"/>
        <end position="61"/>
    </location>
</feature>
<keyword evidence="1" id="KW-0472">Membrane</keyword>
<dbReference type="AlphaFoldDB" id="A0A4Y3TK49"/>
<reference evidence="3 4" key="1">
    <citation type="submission" date="2019-06" db="EMBL/GenBank/DDBJ databases">
        <title>Whole genome shotgun sequence of Acetobacter orleanensis NBRC 13752.</title>
        <authorList>
            <person name="Hosoyama A."/>
            <person name="Uohara A."/>
            <person name="Ohji S."/>
            <person name="Ichikawa N."/>
        </authorList>
    </citation>
    <scope>NUCLEOTIDE SEQUENCE [LARGE SCALE GENOMIC DNA]</scope>
    <source>
        <strain evidence="3 4">NBRC 13752</strain>
    </source>
</reference>
<keyword evidence="1" id="KW-0812">Transmembrane</keyword>
<gene>
    <name evidence="3" type="ORF">AOR01nite_06100</name>
</gene>
<dbReference type="STRING" id="104099.AD949_06770"/>
<evidence type="ECO:0000259" key="2">
    <source>
        <dbReference type="Pfam" id="PF00892"/>
    </source>
</evidence>
<dbReference type="Pfam" id="PF00892">
    <property type="entry name" value="EamA"/>
    <property type="match status" value="1"/>
</dbReference>
<sequence>MDIVYTLLCVTGIAFGQILFKLSATGFQKAGTLLDPASLGILTSALVLYGLTTIGWVWILQRAELGRVYPLMALAFVIVPVLSYIFLHESFNRQYAFGVLLIISGILVSLVQKS</sequence>
<dbReference type="SUPFAM" id="SSF103481">
    <property type="entry name" value="Multidrug resistance efflux transporter EmrE"/>
    <property type="match status" value="1"/>
</dbReference>
<evidence type="ECO:0000313" key="3">
    <source>
        <dbReference type="EMBL" id="GEB82133.1"/>
    </source>
</evidence>